<sequence length="83" mass="9729">MKQYMVIERFKPGCVGDVYERLGAQGRMLPQGLHYVNSWVNKELGVCYQLMETSDFELFSQWTSQWEDLTKFEIVPIDSSSQE</sequence>
<evidence type="ECO:0008006" key="3">
    <source>
        <dbReference type="Google" id="ProtNLM"/>
    </source>
</evidence>
<dbReference type="Pfam" id="PF11746">
    <property type="entry name" value="DUF3303"/>
    <property type="match status" value="1"/>
</dbReference>
<dbReference type="OrthoDB" id="9801877at2"/>
<dbReference type="Proteomes" id="UP000036102">
    <property type="component" value="Unassembled WGS sequence"/>
</dbReference>
<dbReference type="PATRIC" id="fig|1658765.3.peg.1775"/>
<dbReference type="RefSeq" id="WP_048495647.1">
    <property type="nucleotide sequence ID" value="NZ_JADQCF010000004.1"/>
</dbReference>
<organism evidence="1 2">
    <name type="scientific">Marinobacter subterrani</name>
    <dbReference type="NCBI Taxonomy" id="1658765"/>
    <lineage>
        <taxon>Bacteria</taxon>
        <taxon>Pseudomonadati</taxon>
        <taxon>Pseudomonadota</taxon>
        <taxon>Gammaproteobacteria</taxon>
        <taxon>Pseudomonadales</taxon>
        <taxon>Marinobacteraceae</taxon>
        <taxon>Marinobacter</taxon>
    </lineage>
</organism>
<name>A0A0J7JBU6_9GAMM</name>
<gene>
    <name evidence="1" type="ORF">Msub_11780</name>
</gene>
<protein>
    <recommendedName>
        <fullName evidence="3">DUF3303 domain-containing protein</fullName>
    </recommendedName>
</protein>
<dbReference type="AlphaFoldDB" id="A0A0J7JBU6"/>
<evidence type="ECO:0000313" key="1">
    <source>
        <dbReference type="EMBL" id="KMQ75572.1"/>
    </source>
</evidence>
<comment type="caution">
    <text evidence="1">The sequence shown here is derived from an EMBL/GenBank/DDBJ whole genome shotgun (WGS) entry which is preliminary data.</text>
</comment>
<reference evidence="1 2" key="1">
    <citation type="submission" date="2015-06" db="EMBL/GenBank/DDBJ databases">
        <title>Marinobacter subterrani, a genetically tractable neutrophilic iron-oxidizing strain isolated from the Soudan Iron Mine.</title>
        <authorList>
            <person name="Bonis B.M."/>
            <person name="Gralnick J.A."/>
        </authorList>
    </citation>
    <scope>NUCLEOTIDE SEQUENCE [LARGE SCALE GENOMIC DNA]</scope>
    <source>
        <strain evidence="1 2">JG233</strain>
    </source>
</reference>
<dbReference type="InterPro" id="IPR021734">
    <property type="entry name" value="DUF3303"/>
</dbReference>
<dbReference type="EMBL" id="LFBU01000001">
    <property type="protein sequence ID" value="KMQ75572.1"/>
    <property type="molecule type" value="Genomic_DNA"/>
</dbReference>
<evidence type="ECO:0000313" key="2">
    <source>
        <dbReference type="Proteomes" id="UP000036102"/>
    </source>
</evidence>
<accession>A0A0J7JBU6</accession>
<proteinExistence type="predicted"/>
<keyword evidence="2" id="KW-1185">Reference proteome</keyword>